<dbReference type="AlphaFoldDB" id="A0A364V5W8"/>
<dbReference type="Gene3D" id="3.40.30.10">
    <property type="entry name" value="Glutaredoxin"/>
    <property type="match status" value="1"/>
</dbReference>
<comment type="caution">
    <text evidence="2">The sequence shown here is derived from an EMBL/GenBank/DDBJ whole genome shotgun (WGS) entry which is preliminary data.</text>
</comment>
<reference evidence="2 3" key="1">
    <citation type="journal article" date="2018" name="Syst. Appl. Microbiol.">
        <title>Corynebacterium heidelbergense sp. nov., isolated from the preen glands of Egyptian geese (Alopochen aegyptiacus).</title>
        <authorList>
            <person name="Braun M.S."/>
            <person name="Wang E."/>
            <person name="Zimmermann S."/>
            <person name="Wink M."/>
        </authorList>
    </citation>
    <scope>NUCLEOTIDE SEQUENCE [LARGE SCALE GENOMIC DNA]</scope>
    <source>
        <strain evidence="2 3">647</strain>
    </source>
</reference>
<dbReference type="CDD" id="cd02972">
    <property type="entry name" value="DsbA_family"/>
    <property type="match status" value="1"/>
</dbReference>
<dbReference type="Proteomes" id="UP000251577">
    <property type="component" value="Unassembled WGS sequence"/>
</dbReference>
<name>A0A364V5W8_9CORY</name>
<keyword evidence="3" id="KW-1185">Reference proteome</keyword>
<proteinExistence type="predicted"/>
<dbReference type="InterPro" id="IPR012336">
    <property type="entry name" value="Thioredoxin-like_fold"/>
</dbReference>
<sequence>MVVALLAWQGSQKDSIEGKMPQQDVNFTAKVDGSAVELASPNLKDGAPTVEIFEDFSCPHCAELNEADQGDVRQALNDGRLKVRYNLLTFMDRKGPDASTREAGAAMAVAKTGNAKAFWNLHDYLMEEQATVVNQWGNEELGKAASAYDLDGSVVDSIKNSEAEKLGEEVGKANGDELTKRIQTVSSPVVFVDGKQYQIKAGPDGKPKSWVSDVVK</sequence>
<protein>
    <recommendedName>
        <fullName evidence="1">Thioredoxin-like fold domain-containing protein</fullName>
    </recommendedName>
</protein>
<feature type="domain" description="Thioredoxin-like fold" evidence="1">
    <location>
        <begin position="48"/>
        <end position="198"/>
    </location>
</feature>
<evidence type="ECO:0000259" key="1">
    <source>
        <dbReference type="Pfam" id="PF13462"/>
    </source>
</evidence>
<evidence type="ECO:0000313" key="2">
    <source>
        <dbReference type="EMBL" id="RAV32008.1"/>
    </source>
</evidence>
<accession>A0A364V5W8</accession>
<evidence type="ECO:0000313" key="3">
    <source>
        <dbReference type="Proteomes" id="UP000251577"/>
    </source>
</evidence>
<dbReference type="Pfam" id="PF13462">
    <property type="entry name" value="Thioredoxin_4"/>
    <property type="match status" value="1"/>
</dbReference>
<gene>
    <name evidence="2" type="ORF">DLJ54_05430</name>
</gene>
<dbReference type="InterPro" id="IPR036249">
    <property type="entry name" value="Thioredoxin-like_sf"/>
</dbReference>
<dbReference type="EMBL" id="QHCV01000044">
    <property type="protein sequence ID" value="RAV32008.1"/>
    <property type="molecule type" value="Genomic_DNA"/>
</dbReference>
<organism evidence="2 3">
    <name type="scientific">Corynebacterium heidelbergense</name>
    <dbReference type="NCBI Taxonomy" id="2055947"/>
    <lineage>
        <taxon>Bacteria</taxon>
        <taxon>Bacillati</taxon>
        <taxon>Actinomycetota</taxon>
        <taxon>Actinomycetes</taxon>
        <taxon>Mycobacteriales</taxon>
        <taxon>Corynebacteriaceae</taxon>
        <taxon>Corynebacterium</taxon>
    </lineage>
</organism>
<dbReference type="SUPFAM" id="SSF52833">
    <property type="entry name" value="Thioredoxin-like"/>
    <property type="match status" value="1"/>
</dbReference>